<dbReference type="Proteomes" id="UP000694388">
    <property type="component" value="Unplaced"/>
</dbReference>
<sequence length="376" mass="42458">MMGGQGQRDAVYDVTSSALRGLELGMFILCARRMLPNIYLQTASMSHLCSHPDCFIQTARTDRWDRLMLVLSQPFHKGFQFGASFLYLFTPGQKQERTTKAGAKSSPMPQILFEAKTQVEKEELQLSLPGCTMRHSFERPMPVEKRKVRLAKLAKRTAKEPGKIEEATQKAQEIEETTLRRQEIEETPPRTREILETTPRTNEIDKTAQKTQEARKPSIATYSNIYSSSSFLKSHEQIGRLTKLWTLQRSTLASERDKKCFGPKLSRMTSSRAKGPKTNTTGTLHCGFNKSGDALWKSNIKQRASGPNQDDSLKLVEKVSQNARGCLSQATCPICCGVFPLKMFFAHFAHCGESTPVPGFRYGVSCQTFFVQKQRR</sequence>
<evidence type="ECO:0000313" key="3">
    <source>
        <dbReference type="Proteomes" id="UP000694388"/>
    </source>
</evidence>
<dbReference type="AlphaFoldDB" id="A0A8C4R355"/>
<organism evidence="2 3">
    <name type="scientific">Eptatretus burgeri</name>
    <name type="common">Inshore hagfish</name>
    <dbReference type="NCBI Taxonomy" id="7764"/>
    <lineage>
        <taxon>Eukaryota</taxon>
        <taxon>Metazoa</taxon>
        <taxon>Chordata</taxon>
        <taxon>Craniata</taxon>
        <taxon>Vertebrata</taxon>
        <taxon>Cyclostomata</taxon>
        <taxon>Myxini</taxon>
        <taxon>Myxiniformes</taxon>
        <taxon>Myxinidae</taxon>
        <taxon>Eptatretinae</taxon>
        <taxon>Eptatretus</taxon>
    </lineage>
</organism>
<dbReference type="Ensembl" id="ENSEBUT00000024240.1">
    <property type="protein sequence ID" value="ENSEBUP00000023664.1"/>
    <property type="gene ID" value="ENSEBUG00000014579.1"/>
</dbReference>
<reference evidence="2" key="1">
    <citation type="submission" date="2025-08" db="UniProtKB">
        <authorList>
            <consortium name="Ensembl"/>
        </authorList>
    </citation>
    <scope>IDENTIFICATION</scope>
</reference>
<proteinExistence type="predicted"/>
<accession>A0A8C4R355</accession>
<evidence type="ECO:0000256" key="1">
    <source>
        <dbReference type="SAM" id="MobiDB-lite"/>
    </source>
</evidence>
<reference evidence="2" key="2">
    <citation type="submission" date="2025-09" db="UniProtKB">
        <authorList>
            <consortium name="Ensembl"/>
        </authorList>
    </citation>
    <scope>IDENTIFICATION</scope>
</reference>
<feature type="region of interest" description="Disordered" evidence="1">
    <location>
        <begin position="263"/>
        <end position="283"/>
    </location>
</feature>
<name>A0A8C4R355_EPTBU</name>
<protein>
    <submittedName>
        <fullName evidence="2">Uncharacterized protein</fullName>
    </submittedName>
</protein>
<keyword evidence="3" id="KW-1185">Reference proteome</keyword>
<dbReference type="Gene3D" id="2.60.120.260">
    <property type="entry name" value="Galactose-binding domain-like"/>
    <property type="match status" value="1"/>
</dbReference>
<feature type="compositionally biased region" description="Polar residues" evidence="1">
    <location>
        <begin position="267"/>
        <end position="283"/>
    </location>
</feature>
<evidence type="ECO:0000313" key="2">
    <source>
        <dbReference type="Ensembl" id="ENSEBUP00000023664.1"/>
    </source>
</evidence>